<keyword evidence="2" id="KW-0813">Transport</keyword>
<dbReference type="GO" id="GO:0005886">
    <property type="term" value="C:plasma membrane"/>
    <property type="evidence" value="ECO:0007669"/>
    <property type="project" value="TreeGrafter"/>
</dbReference>
<evidence type="ECO:0000259" key="7">
    <source>
        <dbReference type="Pfam" id="PF03600"/>
    </source>
</evidence>
<feature type="transmembrane region" description="Helical" evidence="6">
    <location>
        <begin position="336"/>
        <end position="355"/>
    </location>
</feature>
<evidence type="ECO:0000256" key="6">
    <source>
        <dbReference type="SAM" id="Phobius"/>
    </source>
</evidence>
<feature type="transmembrane region" description="Helical" evidence="6">
    <location>
        <begin position="49"/>
        <end position="66"/>
    </location>
</feature>
<feature type="transmembrane region" description="Helical" evidence="6">
    <location>
        <begin position="21"/>
        <end position="43"/>
    </location>
</feature>
<keyword evidence="3 6" id="KW-0812">Transmembrane</keyword>
<accession>A0A1G6YAX5</accession>
<dbReference type="InterPro" id="IPR004680">
    <property type="entry name" value="Cit_transptr-like_dom"/>
</dbReference>
<feature type="domain" description="Citrate transporter-like" evidence="7">
    <location>
        <begin position="64"/>
        <end position="403"/>
    </location>
</feature>
<dbReference type="Pfam" id="PF03600">
    <property type="entry name" value="CitMHS"/>
    <property type="match status" value="1"/>
</dbReference>
<dbReference type="EMBL" id="FNAO01000002">
    <property type="protein sequence ID" value="SDD87143.1"/>
    <property type="molecule type" value="Genomic_DNA"/>
</dbReference>
<feature type="transmembrane region" description="Helical" evidence="6">
    <location>
        <begin position="448"/>
        <end position="472"/>
    </location>
</feature>
<keyword evidence="5 6" id="KW-0472">Membrane</keyword>
<dbReference type="PANTHER" id="PTHR10283">
    <property type="entry name" value="SOLUTE CARRIER FAMILY 13 MEMBER"/>
    <property type="match status" value="1"/>
</dbReference>
<keyword evidence="4 6" id="KW-1133">Transmembrane helix</keyword>
<feature type="transmembrane region" description="Helical" evidence="6">
    <location>
        <begin position="306"/>
        <end position="324"/>
    </location>
</feature>
<dbReference type="RefSeq" id="WP_091865935.1">
    <property type="nucleotide sequence ID" value="NZ_FNAO01000002.1"/>
</dbReference>
<evidence type="ECO:0000256" key="4">
    <source>
        <dbReference type="ARBA" id="ARBA00022989"/>
    </source>
</evidence>
<dbReference type="PANTHER" id="PTHR10283:SF92">
    <property type="entry name" value="LOW-AFFINITY PHOSPHATE TRANSPORTER PHO91"/>
    <property type="match status" value="1"/>
</dbReference>
<evidence type="ECO:0000256" key="2">
    <source>
        <dbReference type="ARBA" id="ARBA00022448"/>
    </source>
</evidence>
<dbReference type="GO" id="GO:0005315">
    <property type="term" value="F:phosphate transmembrane transporter activity"/>
    <property type="evidence" value="ECO:0007669"/>
    <property type="project" value="TreeGrafter"/>
</dbReference>
<dbReference type="NCBIfam" id="TIGR00785">
    <property type="entry name" value="dass"/>
    <property type="match status" value="1"/>
</dbReference>
<evidence type="ECO:0000256" key="5">
    <source>
        <dbReference type="ARBA" id="ARBA00023136"/>
    </source>
</evidence>
<evidence type="ECO:0000256" key="1">
    <source>
        <dbReference type="ARBA" id="ARBA00004141"/>
    </source>
</evidence>
<feature type="transmembrane region" description="Helical" evidence="6">
    <location>
        <begin position="367"/>
        <end position="386"/>
    </location>
</feature>
<reference evidence="8 9" key="1">
    <citation type="submission" date="2016-10" db="EMBL/GenBank/DDBJ databases">
        <authorList>
            <person name="de Groot N.N."/>
        </authorList>
    </citation>
    <scope>NUCLEOTIDE SEQUENCE [LARGE SCALE GENOMIC DNA]</scope>
    <source>
        <strain evidence="8 9">DSM 23421</strain>
    </source>
</reference>
<dbReference type="Proteomes" id="UP000199109">
    <property type="component" value="Unassembled WGS sequence"/>
</dbReference>
<dbReference type="OrthoDB" id="9766267at2"/>
<feature type="transmembrane region" description="Helical" evidence="6">
    <location>
        <begin position="99"/>
        <end position="121"/>
    </location>
</feature>
<dbReference type="InterPro" id="IPR001898">
    <property type="entry name" value="SLC13A/DASS"/>
</dbReference>
<feature type="transmembrane region" description="Helical" evidence="6">
    <location>
        <begin position="197"/>
        <end position="222"/>
    </location>
</feature>
<feature type="transmembrane region" description="Helical" evidence="6">
    <location>
        <begin position="73"/>
        <end position="93"/>
    </location>
</feature>
<organism evidence="8 9">
    <name type="scientific">Pricia antarctica</name>
    <dbReference type="NCBI Taxonomy" id="641691"/>
    <lineage>
        <taxon>Bacteria</taxon>
        <taxon>Pseudomonadati</taxon>
        <taxon>Bacteroidota</taxon>
        <taxon>Flavobacteriia</taxon>
        <taxon>Flavobacteriales</taxon>
        <taxon>Flavobacteriaceae</taxon>
        <taxon>Pricia</taxon>
    </lineage>
</organism>
<sequence>MGSSDSRRSAFKYYRDQTLGRLFNTSTFLGNVVIAFLVTYFIPFEDATPAMYSVLFLTILALGLWITEAIPPFAVGIFIIGYLVFTLGSDYFLETPMPISGYVGAWTSDVIWLLLGGFFLAEGMKRVELDRTLFRFTVRRFGKKPKRLLYGLMMMTAVASMFMSNTATAAMMIGSIMPLVSKLSKGNPLTRSLLTGIPAAASVGGIGTIIGSTPNAIAVGALETIGVKITFLTWMVFGVPLALFLVWSFWKYLSSKNIADVVDLDLSFLDEEPEHLVPVKEKWIVIMTLFFTVLLWSTESLHGIPLAATSAVPIVVLTLTSIISADQVRGLPWDTLMLVAGGLALGLAIVDVGLADKFITMLNSFNFPLLLLAIIFGYLTLGMSNVMSNTAAAAILIPITLGLPGIFQVSVPLIIALSASCALFLPVSTPPNAIAYSTKLVDQKDFRIGGIYFAGIAPIFILPLGILVAYLLSLGFTL</sequence>
<protein>
    <submittedName>
        <fullName evidence="8">Solute carrier family 13 (Sodium-dependent dicarboxylate transporter), member 2/3/5</fullName>
    </submittedName>
</protein>
<feature type="transmembrane region" description="Helical" evidence="6">
    <location>
        <begin position="406"/>
        <end position="427"/>
    </location>
</feature>
<gene>
    <name evidence="8" type="ORF">SAMN05421636_102171</name>
</gene>
<evidence type="ECO:0000256" key="3">
    <source>
        <dbReference type="ARBA" id="ARBA00022692"/>
    </source>
</evidence>
<evidence type="ECO:0000313" key="8">
    <source>
        <dbReference type="EMBL" id="SDD87143.1"/>
    </source>
</evidence>
<comment type="subcellular location">
    <subcellularLocation>
        <location evidence="1">Membrane</location>
        <topology evidence="1">Multi-pass membrane protein</topology>
    </subcellularLocation>
</comment>
<feature type="transmembrane region" description="Helical" evidence="6">
    <location>
        <begin position="229"/>
        <end position="250"/>
    </location>
</feature>
<dbReference type="STRING" id="641691.SAMN05421636_102171"/>
<feature type="transmembrane region" description="Helical" evidence="6">
    <location>
        <begin position="148"/>
        <end position="177"/>
    </location>
</feature>
<proteinExistence type="predicted"/>
<keyword evidence="9" id="KW-1185">Reference proteome</keyword>
<dbReference type="AlphaFoldDB" id="A0A1G6YAX5"/>
<name>A0A1G6YAX5_9FLAO</name>
<evidence type="ECO:0000313" key="9">
    <source>
        <dbReference type="Proteomes" id="UP000199109"/>
    </source>
</evidence>